<sequence length="234" mass="23949">MPHLCNPVTLSAPTDDRSTPSVVGSLGHQCASLDRVSNFADPAPPQPNKQLPLPKCYQLPSSGSHVSRKIATPAAAAATAAAVEAAASASESDSDDGPSAAQGAGHAQVPAQEPGRQPHRAQDQGVAAARRGPARAPALRARGRLVSGHGAGEALATAITVPVLLEIMRPSDSAEIIICTALCDPRAHVATTTERGSKLHVCTVKRSNSPSPPPSHLSPHSTSAVRTCSRIFCS</sequence>
<dbReference type="AlphaFoldDB" id="A0A9W7D9X5"/>
<organism evidence="2 3">
    <name type="scientific">Phytophthora fragariaefolia</name>
    <dbReference type="NCBI Taxonomy" id="1490495"/>
    <lineage>
        <taxon>Eukaryota</taxon>
        <taxon>Sar</taxon>
        <taxon>Stramenopiles</taxon>
        <taxon>Oomycota</taxon>
        <taxon>Peronosporomycetes</taxon>
        <taxon>Peronosporales</taxon>
        <taxon>Peronosporaceae</taxon>
        <taxon>Phytophthora</taxon>
    </lineage>
</organism>
<dbReference type="EMBL" id="BSXT01005220">
    <property type="protein sequence ID" value="GMF60058.1"/>
    <property type="molecule type" value="Genomic_DNA"/>
</dbReference>
<evidence type="ECO:0000256" key="1">
    <source>
        <dbReference type="SAM" id="MobiDB-lite"/>
    </source>
</evidence>
<feature type="compositionally biased region" description="Low complexity" evidence="1">
    <location>
        <begin position="87"/>
        <end position="101"/>
    </location>
</feature>
<evidence type="ECO:0000313" key="2">
    <source>
        <dbReference type="EMBL" id="GMF60058.1"/>
    </source>
</evidence>
<protein>
    <submittedName>
        <fullName evidence="2">Unnamed protein product</fullName>
    </submittedName>
</protein>
<keyword evidence="3" id="KW-1185">Reference proteome</keyword>
<dbReference type="Proteomes" id="UP001165121">
    <property type="component" value="Unassembled WGS sequence"/>
</dbReference>
<feature type="compositionally biased region" description="Low complexity" evidence="1">
    <location>
        <begin position="127"/>
        <end position="136"/>
    </location>
</feature>
<accession>A0A9W7D9X5</accession>
<comment type="caution">
    <text evidence="2">The sequence shown here is derived from an EMBL/GenBank/DDBJ whole genome shotgun (WGS) entry which is preliminary data.</text>
</comment>
<proteinExistence type="predicted"/>
<gene>
    <name evidence="2" type="ORF">Pfra01_002605800</name>
</gene>
<feature type="region of interest" description="Disordered" evidence="1">
    <location>
        <begin position="1"/>
        <end position="63"/>
    </location>
</feature>
<evidence type="ECO:0000313" key="3">
    <source>
        <dbReference type="Proteomes" id="UP001165121"/>
    </source>
</evidence>
<name>A0A9W7D9X5_9STRA</name>
<reference evidence="2" key="1">
    <citation type="submission" date="2023-04" db="EMBL/GenBank/DDBJ databases">
        <title>Phytophthora fragariaefolia NBRC 109709.</title>
        <authorList>
            <person name="Ichikawa N."/>
            <person name="Sato H."/>
            <person name="Tonouchi N."/>
        </authorList>
    </citation>
    <scope>NUCLEOTIDE SEQUENCE</scope>
    <source>
        <strain evidence="2">NBRC 109709</strain>
    </source>
</reference>
<feature type="region of interest" description="Disordered" evidence="1">
    <location>
        <begin position="87"/>
        <end position="136"/>
    </location>
</feature>